<dbReference type="Proteomes" id="UP000315343">
    <property type="component" value="Unassembled WGS sequence"/>
</dbReference>
<gene>
    <name evidence="1" type="ORF">LY60_00744</name>
</gene>
<dbReference type="AlphaFoldDB" id="A0A562JGT0"/>
<evidence type="ECO:0000313" key="1">
    <source>
        <dbReference type="EMBL" id="TWH82446.1"/>
    </source>
</evidence>
<name>A0A562JGT0_9FIRM</name>
<dbReference type="EMBL" id="VLKH01000002">
    <property type="protein sequence ID" value="TWH82446.1"/>
    <property type="molecule type" value="Genomic_DNA"/>
</dbReference>
<protein>
    <recommendedName>
        <fullName evidence="3">Stage III sporulation protein AB</fullName>
    </recommendedName>
</protein>
<evidence type="ECO:0000313" key="2">
    <source>
        <dbReference type="Proteomes" id="UP000315343"/>
    </source>
</evidence>
<organism evidence="1 2">
    <name type="scientific">Sedimentibacter saalensis</name>
    <dbReference type="NCBI Taxonomy" id="130788"/>
    <lineage>
        <taxon>Bacteria</taxon>
        <taxon>Bacillati</taxon>
        <taxon>Bacillota</taxon>
        <taxon>Tissierellia</taxon>
        <taxon>Sedimentibacter</taxon>
    </lineage>
</organism>
<reference evidence="1 2" key="1">
    <citation type="submission" date="2019-07" db="EMBL/GenBank/DDBJ databases">
        <title>Genomic Encyclopedia of Type Strains, Phase I: the one thousand microbial genomes (KMG-I) project.</title>
        <authorList>
            <person name="Kyrpides N."/>
        </authorList>
    </citation>
    <scope>NUCLEOTIDE SEQUENCE [LARGE SCALE GENOMIC DNA]</scope>
    <source>
        <strain evidence="1 2">DSM 13558</strain>
    </source>
</reference>
<comment type="caution">
    <text evidence="1">The sequence shown here is derived from an EMBL/GenBank/DDBJ whole genome shotgun (WGS) entry which is preliminary data.</text>
</comment>
<accession>A0A562JGT0</accession>
<dbReference type="RefSeq" id="WP_019227082.1">
    <property type="nucleotide sequence ID" value="NZ_DAMBUX010000001.1"/>
</dbReference>
<sequence length="166" mass="19474">MWAKSTIFVLIIISVKFIFKYINDSGDKIIARMKELTEFTEYLRIYSCHMKMSIGEIYDQYDFKSNEVKKVCEKMIESLEEKTGRRDYLTMIGNVLMTPDDFNRHFAEVVDFYGSTYSDILDKKLLYTVNEMENSMKKHEISNSEKKNLNNRISLLVGCLTAVILI</sequence>
<proteinExistence type="predicted"/>
<keyword evidence="2" id="KW-1185">Reference proteome</keyword>
<evidence type="ECO:0008006" key="3">
    <source>
        <dbReference type="Google" id="ProtNLM"/>
    </source>
</evidence>